<dbReference type="Gene3D" id="3.90.226.10">
    <property type="entry name" value="2-enoyl-CoA Hydratase, Chain A, domain 1"/>
    <property type="match status" value="1"/>
</dbReference>
<evidence type="ECO:0000313" key="3">
    <source>
        <dbReference type="EMBL" id="CAB4911920.1"/>
    </source>
</evidence>
<name>A0A6J7H6D7_9ZZZZ</name>
<gene>
    <name evidence="3" type="ORF">UFOPK3610_00862</name>
</gene>
<keyword evidence="2" id="KW-0456">Lyase</keyword>
<reference evidence="3" key="1">
    <citation type="submission" date="2020-05" db="EMBL/GenBank/DDBJ databases">
        <authorList>
            <person name="Chiriac C."/>
            <person name="Salcher M."/>
            <person name="Ghai R."/>
            <person name="Kavagutti S V."/>
        </authorList>
    </citation>
    <scope>NUCLEOTIDE SEQUENCE</scope>
</reference>
<dbReference type="InterPro" id="IPR018376">
    <property type="entry name" value="Enoyl-CoA_hyd/isom_CS"/>
</dbReference>
<dbReference type="PANTHER" id="PTHR43113:SF1">
    <property type="entry name" value="1,4-DIHYDROXY-2-NAPHTHOYL-COA SYNTHASE, PEROXISOMAL"/>
    <property type="match status" value="1"/>
</dbReference>
<comment type="catalytic activity">
    <reaction evidence="1">
        <text>2-succinylbenzoyl-CoA + H(+) = 1,4-dihydroxy-2-naphthoyl-CoA + H2O</text>
        <dbReference type="Rhea" id="RHEA:26562"/>
        <dbReference type="ChEBI" id="CHEBI:15377"/>
        <dbReference type="ChEBI" id="CHEBI:15378"/>
        <dbReference type="ChEBI" id="CHEBI:57364"/>
        <dbReference type="ChEBI" id="CHEBI:58897"/>
        <dbReference type="EC" id="4.1.3.36"/>
    </reaction>
</comment>
<dbReference type="AlphaFoldDB" id="A0A6J7H6D7"/>
<dbReference type="PROSITE" id="PS00166">
    <property type="entry name" value="ENOYL_COA_HYDRATASE"/>
    <property type="match status" value="1"/>
</dbReference>
<dbReference type="InterPro" id="IPR001753">
    <property type="entry name" value="Enoyl-CoA_hydra/iso"/>
</dbReference>
<dbReference type="GO" id="GO:0005829">
    <property type="term" value="C:cytosol"/>
    <property type="evidence" value="ECO:0007669"/>
    <property type="project" value="TreeGrafter"/>
</dbReference>
<protein>
    <submittedName>
        <fullName evidence="3">Unannotated protein</fullName>
    </submittedName>
</protein>
<dbReference type="Gene3D" id="1.10.12.10">
    <property type="entry name" value="Lyase 2-enoyl-coa Hydratase, Chain A, domain 2"/>
    <property type="match status" value="1"/>
</dbReference>
<dbReference type="CDD" id="cd06558">
    <property type="entry name" value="crotonase-like"/>
    <property type="match status" value="1"/>
</dbReference>
<dbReference type="SUPFAM" id="SSF52096">
    <property type="entry name" value="ClpP/crotonase"/>
    <property type="match status" value="1"/>
</dbReference>
<dbReference type="GO" id="GO:0008935">
    <property type="term" value="F:1,4-dihydroxy-2-naphthoyl-CoA synthase activity"/>
    <property type="evidence" value="ECO:0007669"/>
    <property type="project" value="UniProtKB-EC"/>
</dbReference>
<evidence type="ECO:0000256" key="1">
    <source>
        <dbReference type="ARBA" id="ARBA00000177"/>
    </source>
</evidence>
<dbReference type="Pfam" id="PF00378">
    <property type="entry name" value="ECH_1"/>
    <property type="match status" value="1"/>
</dbReference>
<dbReference type="InterPro" id="IPR014748">
    <property type="entry name" value="Enoyl-CoA_hydra_C"/>
</dbReference>
<dbReference type="InterPro" id="IPR029045">
    <property type="entry name" value="ClpP/crotonase-like_dom_sf"/>
</dbReference>
<organism evidence="3">
    <name type="scientific">freshwater metagenome</name>
    <dbReference type="NCBI Taxonomy" id="449393"/>
    <lineage>
        <taxon>unclassified sequences</taxon>
        <taxon>metagenomes</taxon>
        <taxon>ecological metagenomes</taxon>
    </lineage>
</organism>
<dbReference type="PANTHER" id="PTHR43113">
    <property type="entry name" value="NUCLEOSIDE-DIPHOSPHATE-SUGAR EPIMERASE"/>
    <property type="match status" value="1"/>
</dbReference>
<dbReference type="InterPro" id="IPR010198">
    <property type="entry name" value="DHNA-CoA_synthase_MenB"/>
</dbReference>
<proteinExistence type="inferred from homology"/>
<accession>A0A6J7H6D7</accession>
<dbReference type="GO" id="GO:0009234">
    <property type="term" value="P:menaquinone biosynthetic process"/>
    <property type="evidence" value="ECO:0007669"/>
    <property type="project" value="InterPro"/>
</dbReference>
<sequence length="266" mass="29330">MTDVEFEYTDVLYEVEGTTAIITINRPERYNAFRGRTVDELVHAFRRAWADRNVRCIIWTGAGDKAFCAGGDVKQRAETGDYGPTRDGILDSDYLHRLIRDVPKPVIAAVNGAAIGGGHVFHVLCDITIAAEHATFGQAGPRVGSFDAGFGTTYLARVVGEKRAREIWYFCRQYSAAQALDWGLVNKVVPGPELMDEAKAWAREVGVMSPTAIRFLKASFNADSDHQAGFERMANAGLDLFVNSDEGREGAVAFTEKRPPDFGRYV</sequence>
<dbReference type="HAMAP" id="MF_01934">
    <property type="entry name" value="MenB"/>
    <property type="match status" value="1"/>
</dbReference>
<dbReference type="EMBL" id="CAFBMR010000026">
    <property type="protein sequence ID" value="CAB4911920.1"/>
    <property type="molecule type" value="Genomic_DNA"/>
</dbReference>
<evidence type="ECO:0000256" key="2">
    <source>
        <dbReference type="ARBA" id="ARBA00023239"/>
    </source>
</evidence>